<dbReference type="Proteomes" id="UP000543005">
    <property type="component" value="Unassembled WGS sequence"/>
</dbReference>
<comment type="caution">
    <text evidence="1">The sequence shown here is derived from an EMBL/GenBank/DDBJ whole genome shotgun (WGS) entry which is preliminary data.</text>
</comment>
<gene>
    <name evidence="1" type="ORF">HCC36_16115</name>
</gene>
<name>A0A842G396_9LIST</name>
<evidence type="ECO:0000313" key="2">
    <source>
        <dbReference type="Proteomes" id="UP000543005"/>
    </source>
</evidence>
<accession>A0A842G396</accession>
<reference evidence="1 2" key="1">
    <citation type="submission" date="2020-03" db="EMBL/GenBank/DDBJ databases">
        <title>Soil Listeria distribution.</title>
        <authorList>
            <person name="Liao J."/>
            <person name="Wiedmann M."/>
        </authorList>
    </citation>
    <scope>NUCLEOTIDE SEQUENCE [LARGE SCALE GENOMIC DNA]</scope>
    <source>
        <strain evidence="1 2">FSL L7-0051</strain>
    </source>
</reference>
<protein>
    <submittedName>
        <fullName evidence="1">Uncharacterized protein</fullName>
    </submittedName>
</protein>
<dbReference type="AlphaFoldDB" id="A0A842G396"/>
<proteinExistence type="predicted"/>
<organism evidence="1 2">
    <name type="scientific">Listeria booriae</name>
    <dbReference type="NCBI Taxonomy" id="1552123"/>
    <lineage>
        <taxon>Bacteria</taxon>
        <taxon>Bacillati</taxon>
        <taxon>Bacillota</taxon>
        <taxon>Bacilli</taxon>
        <taxon>Bacillales</taxon>
        <taxon>Listeriaceae</taxon>
        <taxon>Listeria</taxon>
    </lineage>
</organism>
<evidence type="ECO:0000313" key="1">
    <source>
        <dbReference type="EMBL" id="MBC2294749.1"/>
    </source>
</evidence>
<dbReference type="EMBL" id="JAARZT010000043">
    <property type="protein sequence ID" value="MBC2294749.1"/>
    <property type="molecule type" value="Genomic_DNA"/>
</dbReference>
<dbReference type="RefSeq" id="WP_185630076.1">
    <property type="nucleotide sequence ID" value="NZ_JAARZT010000043.1"/>
</dbReference>
<sequence length="169" mass="20362">MKSNIEDSIQVFVDQVRDTLRKNYLTLNERGQQDALAFFEKQLRKYIENIKDKQNRELDIKDVYSAYEHAWLVVESYLNGKGKLVLIDLETFTLEYRHPLSHAIKQDGKMLDFIFQHEKPYVKRLYDKLKESYDLGEDVFYHRESELEFLAEECMVFRLGSYKKEFEQL</sequence>